<organism evidence="1 2">
    <name type="scientific">Rhabditophanes sp. KR3021</name>
    <dbReference type="NCBI Taxonomy" id="114890"/>
    <lineage>
        <taxon>Eukaryota</taxon>
        <taxon>Metazoa</taxon>
        <taxon>Ecdysozoa</taxon>
        <taxon>Nematoda</taxon>
        <taxon>Chromadorea</taxon>
        <taxon>Rhabditida</taxon>
        <taxon>Tylenchina</taxon>
        <taxon>Panagrolaimomorpha</taxon>
        <taxon>Strongyloidoidea</taxon>
        <taxon>Alloionematidae</taxon>
        <taxon>Rhabditophanes</taxon>
    </lineage>
</organism>
<evidence type="ECO:0000313" key="2">
    <source>
        <dbReference type="WBParaSite" id="RSKR_0000820000.1"/>
    </source>
</evidence>
<name>A0AC35U6X3_9BILA</name>
<sequence length="1044" mass="118826">MKQQNELISHSQALTSSAKDFLISTFFENPVLQPGQSFTKDQVLHLQSMYNEYKERLEQKKVLMGQREAAEKQSSNAQNQSSGDQHQSSRDQYHSLNNQSSGLRQFASAIQQQTLSSAGIQKQSSSSGLQQQLNQLQSPILPMQSTSSQQLSMVQQQSYMVQQPPPIVQHRSTVQQQPMIQHSSLYNQLPVVNNFQQQRETSSAPTISKKMSEEMQNSFFRNYIHPSNGCSSGGSFTSSVSRSVDNKVQKEASCSVSKNSKVIAKTITHKDKQLKKDVAKMTKNKSKVELSEMTFESVKIENQTNFHDAQNKVNVPYNESLTKIIFTPPQKVLEAPKPYDSQVLSLPKNQISSSNCFMVPTKEDERCTKTVKSNKGKVYYSYKSKVSDEMLRESMYIDQEALKLLNEPKVMKIPKLPRQRTAQQKPVASPKKTRGPYKTGKNVKDRSTISNQTRQAHNELEKNRRANLRNHLEALKNILPPEVAASRPTTLTLLTKAKEFLVAEMRNILLLLLAIIPVLDGAKVLLMPSSLFPVHRYVFSTLADELVNRNHEVYWFEYGLKKPTLRLSPKVHEVFIQVSTEKTHILDSYLHRNNTNNKNIWLSEFNDEAEQTNAWLTSLELCDSLLKDHKAAFEELIAQQFDSIVVDDLYNPAGLLITSIKKSVFVYWSVSGLRTESAYSHQSPSPPSYLPVPGSKLTDTLDFFQRNFNLASYIRQLYLHQHIILRRMDALFEKHYPNQLTEAFYMERNASINFVNTPPIFDFARPYMPRVNFVGALHCHKARQLSKDLQDFIQKKDKFVVISGGFSVQWKYASKSQIDAIIEMTNSLKHLNFVWQYNGPAIKNLPSNVFIQSWIPQQDLLGHAKCVLHISHGGLNSVVESVWHGVPVLGLPLTVKSYDNLLRVSDRGAGLILEKDNWNTPSLVKSAKDLIENPSFKEEMTLFQDMVVDVPYTELEHASFWVEFIVRHQEVPHARSGADKLNILQYFMVDVISFLAAIFITSVAISYFLLKAFVRGIVCLYNSFKAGTSDVDKNKAVSHKKKQN</sequence>
<accession>A0AC35U6X3</accession>
<dbReference type="WBParaSite" id="RSKR_0000820000.1">
    <property type="protein sequence ID" value="RSKR_0000820000.1"/>
    <property type="gene ID" value="RSKR_0000820000"/>
</dbReference>
<proteinExistence type="predicted"/>
<dbReference type="Proteomes" id="UP000095286">
    <property type="component" value="Unplaced"/>
</dbReference>
<evidence type="ECO:0000313" key="1">
    <source>
        <dbReference type="Proteomes" id="UP000095286"/>
    </source>
</evidence>
<reference evidence="2" key="1">
    <citation type="submission" date="2016-11" db="UniProtKB">
        <authorList>
            <consortium name="WormBaseParasite"/>
        </authorList>
    </citation>
    <scope>IDENTIFICATION</scope>
    <source>
        <strain evidence="2">KR3021</strain>
    </source>
</reference>
<protein>
    <submittedName>
        <fullName evidence="2">Glucuronosyltransferase</fullName>
    </submittedName>
</protein>